<dbReference type="EMBL" id="CP151800">
    <property type="protein sequence ID" value="WZV97184.1"/>
    <property type="molecule type" value="Genomic_DNA"/>
</dbReference>
<dbReference type="Proteomes" id="UP001466893">
    <property type="component" value="Chromosome"/>
</dbReference>
<gene>
    <name evidence="1" type="ORF">AAEY27_16120</name>
</gene>
<dbReference type="Gene3D" id="3.40.190.10">
    <property type="entry name" value="Periplasmic binding protein-like II"/>
    <property type="match status" value="1"/>
</dbReference>
<accession>A0ABZ3B1X1</accession>
<dbReference type="PANTHER" id="PTHR35841">
    <property type="entry name" value="PHOSPHONATES-BINDING PERIPLASMIC PROTEIN"/>
    <property type="match status" value="1"/>
</dbReference>
<organism evidence="1 2">
    <name type="scientific">Kosakonia calanthes</name>
    <dbReference type="NCBI Taxonomy" id="3139408"/>
    <lineage>
        <taxon>Bacteria</taxon>
        <taxon>Pseudomonadati</taxon>
        <taxon>Pseudomonadota</taxon>
        <taxon>Gammaproteobacteria</taxon>
        <taxon>Enterobacterales</taxon>
        <taxon>Enterobacteriaceae</taxon>
        <taxon>Kosakonia</taxon>
    </lineage>
</organism>
<reference evidence="1 2" key="1">
    <citation type="submission" date="2024-04" db="EMBL/GenBank/DDBJ databases">
        <title>Kosakonia calanthae sp. nov., a halophilic bacterium isolated from leaves of Calanthe tiplacata.</title>
        <authorList>
            <person name="Wu P."/>
        </authorList>
    </citation>
    <scope>NUCLEOTIDE SEQUENCE [LARGE SCALE GENOMIC DNA]</scope>
    <source>
        <strain evidence="1 2">BYX6</strain>
    </source>
</reference>
<protein>
    <submittedName>
        <fullName evidence="1">PhnD/SsuA/transferrin family substrate-binding protein</fullName>
    </submittedName>
</protein>
<keyword evidence="2" id="KW-1185">Reference proteome</keyword>
<name>A0ABZ3B1X1_9ENTR</name>
<dbReference type="PANTHER" id="PTHR35841:SF1">
    <property type="entry name" value="PHOSPHONATES-BINDING PERIPLASMIC PROTEIN"/>
    <property type="match status" value="1"/>
</dbReference>
<sequence>MYDLWRPDTVALGDALRDLLAIRGLPVEQIWPHDDLKAHWQRSDVLLSQTCGYPLVTQLTHVQTVGCFHYLAPGCEGFCYCSWLVVREDDHHKTLADFRAHRAVCNAEDSQSGYHALRKMVAQLPNAESFFAALHISGSHRQSLIDVAQNRADIAAIDCVTWALLKRHTPSVLQGLAVIGQSPLTPGLPLITAQQTSAATLESIRDALRQLVSDAHYQDVCATSLIGGFSEVSRQDYAVLL</sequence>
<dbReference type="Pfam" id="PF12974">
    <property type="entry name" value="Phosphonate-bd"/>
    <property type="match status" value="1"/>
</dbReference>
<dbReference type="SUPFAM" id="SSF53850">
    <property type="entry name" value="Periplasmic binding protein-like II"/>
    <property type="match status" value="1"/>
</dbReference>
<proteinExistence type="predicted"/>
<dbReference type="RefSeq" id="WP_342321741.1">
    <property type="nucleotide sequence ID" value="NZ_CP151800.1"/>
</dbReference>
<evidence type="ECO:0000313" key="2">
    <source>
        <dbReference type="Proteomes" id="UP001466893"/>
    </source>
</evidence>
<evidence type="ECO:0000313" key="1">
    <source>
        <dbReference type="EMBL" id="WZV97184.1"/>
    </source>
</evidence>